<reference evidence="8" key="1">
    <citation type="journal article" date="2019" name="Int. J. Syst. Evol. Microbiol.">
        <title>The Global Catalogue of Microorganisms (GCM) 10K type strain sequencing project: providing services to taxonomists for standard genome sequencing and annotation.</title>
        <authorList>
            <consortium name="The Broad Institute Genomics Platform"/>
            <consortium name="The Broad Institute Genome Sequencing Center for Infectious Disease"/>
            <person name="Wu L."/>
            <person name="Ma J."/>
        </authorList>
    </citation>
    <scope>NUCLEOTIDE SEQUENCE [LARGE SCALE GENOMIC DNA]</scope>
    <source>
        <strain evidence="8">JCM 17085</strain>
    </source>
</reference>
<feature type="domain" description="SCP" evidence="6">
    <location>
        <begin position="201"/>
        <end position="305"/>
    </location>
</feature>
<name>A0ABP7WMV1_9SPHI</name>
<dbReference type="CDD" id="cd05379">
    <property type="entry name" value="CAP_bacterial"/>
    <property type="match status" value="1"/>
</dbReference>
<dbReference type="SUPFAM" id="SSF55797">
    <property type="entry name" value="PR-1-like"/>
    <property type="match status" value="1"/>
</dbReference>
<evidence type="ECO:0000313" key="8">
    <source>
        <dbReference type="Proteomes" id="UP001500841"/>
    </source>
</evidence>
<dbReference type="InterPro" id="IPR014044">
    <property type="entry name" value="CAP_dom"/>
</dbReference>
<dbReference type="RefSeq" id="WP_345102089.1">
    <property type="nucleotide sequence ID" value="NZ_BAABCV010000004.1"/>
</dbReference>
<feature type="transmembrane region" description="Helical" evidence="5">
    <location>
        <begin position="65"/>
        <end position="87"/>
    </location>
</feature>
<feature type="transmembrane region" description="Helical" evidence="5">
    <location>
        <begin position="28"/>
        <end position="45"/>
    </location>
</feature>
<accession>A0ABP7WMV1</accession>
<dbReference type="Pfam" id="PF02674">
    <property type="entry name" value="Colicin_V"/>
    <property type="match status" value="1"/>
</dbReference>
<dbReference type="PANTHER" id="PTHR31157:SF1">
    <property type="entry name" value="SCP DOMAIN-CONTAINING PROTEIN"/>
    <property type="match status" value="1"/>
</dbReference>
<dbReference type="Pfam" id="PF00188">
    <property type="entry name" value="CAP"/>
    <property type="match status" value="1"/>
</dbReference>
<dbReference type="Gene3D" id="3.40.33.10">
    <property type="entry name" value="CAP"/>
    <property type="match status" value="1"/>
</dbReference>
<feature type="transmembrane region" description="Helical" evidence="5">
    <location>
        <begin position="99"/>
        <end position="126"/>
    </location>
</feature>
<evidence type="ECO:0000256" key="4">
    <source>
        <dbReference type="ARBA" id="ARBA00023136"/>
    </source>
</evidence>
<dbReference type="InterPro" id="IPR003825">
    <property type="entry name" value="Colicin-V_CvpA"/>
</dbReference>
<evidence type="ECO:0000256" key="3">
    <source>
        <dbReference type="ARBA" id="ARBA00022989"/>
    </source>
</evidence>
<proteinExistence type="predicted"/>
<gene>
    <name evidence="7" type="ORF">GCM10022392_13440</name>
</gene>
<dbReference type="PANTHER" id="PTHR31157">
    <property type="entry name" value="SCP DOMAIN-CONTAINING PROTEIN"/>
    <property type="match status" value="1"/>
</dbReference>
<comment type="caution">
    <text evidence="7">The sequence shown here is derived from an EMBL/GenBank/DDBJ whole genome shotgun (WGS) entry which is preliminary data.</text>
</comment>
<evidence type="ECO:0000256" key="1">
    <source>
        <dbReference type="ARBA" id="ARBA00004141"/>
    </source>
</evidence>
<keyword evidence="8" id="KW-1185">Reference proteome</keyword>
<comment type="subcellular location">
    <subcellularLocation>
        <location evidence="1">Membrane</location>
        <topology evidence="1">Multi-pass membrane protein</topology>
    </subcellularLocation>
</comment>
<keyword evidence="4 5" id="KW-0472">Membrane</keyword>
<keyword evidence="2 5" id="KW-0812">Transmembrane</keyword>
<evidence type="ECO:0000259" key="6">
    <source>
        <dbReference type="Pfam" id="PF00188"/>
    </source>
</evidence>
<evidence type="ECO:0000256" key="5">
    <source>
        <dbReference type="SAM" id="Phobius"/>
    </source>
</evidence>
<evidence type="ECO:0000313" key="7">
    <source>
        <dbReference type="EMBL" id="GAA4092485.1"/>
    </source>
</evidence>
<dbReference type="Proteomes" id="UP001500841">
    <property type="component" value="Unassembled WGS sequence"/>
</dbReference>
<evidence type="ECO:0000256" key="2">
    <source>
        <dbReference type="ARBA" id="ARBA00022692"/>
    </source>
</evidence>
<dbReference type="EMBL" id="BAABCV010000004">
    <property type="protein sequence ID" value="GAA4092485.1"/>
    <property type="molecule type" value="Genomic_DNA"/>
</dbReference>
<protein>
    <recommendedName>
        <fullName evidence="6">SCP domain-containing protein</fullName>
    </recommendedName>
</protein>
<sequence length="318" mass="35196">MNIADLLILVIVLVCAWASFHRGFILSALVLLSWIAVLALALLLYKPAGALLLKLLPKTGKWSSALAFVIVIILAQISFDRLIFWLLRRLPQRVSQSLLNHVLGILPGLVNGLVWATLLSAFLIIYPSDGTFMREARRSRVAKQLAGNINGLNKKLSPIFTDALLQLRGNSSAAVSHERTVQLPFKVMAARPRPDLEAELLRLVNGERTQRGLQPLKADPELTKVAREHSDDMFRRGYFSHYTPEGLDPFERMKKDGVHFLTGGENIAITQTLPMAHEGLMNSPGHRANILNPAFGRLGIGILDGGLYGLMITQAFRD</sequence>
<keyword evidence="3 5" id="KW-1133">Transmembrane helix</keyword>
<organism evidence="7 8">
    <name type="scientific">Mucilaginibacter panaciglaebae</name>
    <dbReference type="NCBI Taxonomy" id="502331"/>
    <lineage>
        <taxon>Bacteria</taxon>
        <taxon>Pseudomonadati</taxon>
        <taxon>Bacteroidota</taxon>
        <taxon>Sphingobacteriia</taxon>
        <taxon>Sphingobacteriales</taxon>
        <taxon>Sphingobacteriaceae</taxon>
        <taxon>Mucilaginibacter</taxon>
    </lineage>
</organism>
<dbReference type="InterPro" id="IPR035940">
    <property type="entry name" value="CAP_sf"/>
</dbReference>